<feature type="region of interest" description="Disordered" evidence="1">
    <location>
        <begin position="54"/>
        <end position="96"/>
    </location>
</feature>
<dbReference type="VEuPathDB" id="CryptoDB:Vbra_15624"/>
<organism evidence="2 3">
    <name type="scientific">Vitrella brassicaformis (strain CCMP3155)</name>
    <dbReference type="NCBI Taxonomy" id="1169540"/>
    <lineage>
        <taxon>Eukaryota</taxon>
        <taxon>Sar</taxon>
        <taxon>Alveolata</taxon>
        <taxon>Colpodellida</taxon>
        <taxon>Vitrellaceae</taxon>
        <taxon>Vitrella</taxon>
    </lineage>
</organism>
<name>A0A0G4FJS0_VITBC</name>
<gene>
    <name evidence="2" type="ORF">Vbra_15624</name>
</gene>
<protein>
    <submittedName>
        <fullName evidence="2">Uncharacterized protein</fullName>
    </submittedName>
</protein>
<dbReference type="InParanoid" id="A0A0G4FJS0"/>
<evidence type="ECO:0000313" key="2">
    <source>
        <dbReference type="EMBL" id="CEM14012.1"/>
    </source>
</evidence>
<evidence type="ECO:0000313" key="3">
    <source>
        <dbReference type="Proteomes" id="UP000041254"/>
    </source>
</evidence>
<accession>A0A0G4FJS0</accession>
<feature type="compositionally biased region" description="Low complexity" evidence="1">
    <location>
        <begin position="69"/>
        <end position="80"/>
    </location>
</feature>
<keyword evidence="3" id="KW-1185">Reference proteome</keyword>
<reference evidence="2 3" key="1">
    <citation type="submission" date="2014-11" db="EMBL/GenBank/DDBJ databases">
        <authorList>
            <person name="Zhu J."/>
            <person name="Qi W."/>
            <person name="Song R."/>
        </authorList>
    </citation>
    <scope>NUCLEOTIDE SEQUENCE [LARGE SCALE GENOMIC DNA]</scope>
</reference>
<dbReference type="Proteomes" id="UP000041254">
    <property type="component" value="Unassembled WGS sequence"/>
</dbReference>
<sequence>MCFLRTPTPAELAQQAGIVRAPDGSIHCVQGQIDPASLHPSILECLTSLSAVTGTTQAPPPTPLDTWAPLSLPKPSISPLTPSPPSPSPSSLFASSLPSLTPIMEEDEAISTDDESMRDCRHTRGTKHPLQLSVCDDRRPLKKMAVSRQLAQQMELEREVDNFFVTTKASKMDVDAAAGGGVGDGGSGGEGDVFCVNSLCDFAFGEGRGGMMQMASGGAAARLHQHDTYWCEF</sequence>
<dbReference type="EMBL" id="CDMY01000451">
    <property type="protein sequence ID" value="CEM14012.1"/>
    <property type="molecule type" value="Genomic_DNA"/>
</dbReference>
<proteinExistence type="predicted"/>
<evidence type="ECO:0000256" key="1">
    <source>
        <dbReference type="SAM" id="MobiDB-lite"/>
    </source>
</evidence>
<dbReference type="AlphaFoldDB" id="A0A0G4FJS0"/>